<reference evidence="1 2" key="1">
    <citation type="journal article" date="2017" name="Infect. Genet. Evol.">
        <title>Comparative genome analysis of fish pathogen Flavobacterium columnare reveals extensive sequence diversity within the species.</title>
        <authorList>
            <person name="Kayansamruaj P."/>
            <person name="Dong H.T."/>
            <person name="Hirono I."/>
            <person name="Kondo H."/>
            <person name="Senapin S."/>
            <person name="Rodkhum C."/>
        </authorList>
    </citation>
    <scope>NUCLEOTIDE SEQUENCE [LARGE SCALE GENOMIC DNA]</scope>
    <source>
        <strain evidence="1 2">1214</strain>
    </source>
</reference>
<name>A0A2D0AI74_9FLAO</name>
<dbReference type="Proteomes" id="UP000198034">
    <property type="component" value="Unassembled WGS sequence"/>
</dbReference>
<evidence type="ECO:0000313" key="1">
    <source>
        <dbReference type="EMBL" id="OWP79512.1"/>
    </source>
</evidence>
<protein>
    <recommendedName>
        <fullName evidence="3">Tetratricopeptide repeat protein</fullName>
    </recommendedName>
</protein>
<proteinExistence type="predicted"/>
<dbReference type="AlphaFoldDB" id="A0A2D0AI74"/>
<evidence type="ECO:0000313" key="2">
    <source>
        <dbReference type="Proteomes" id="UP000198034"/>
    </source>
</evidence>
<comment type="caution">
    <text evidence="1">The sequence shown here is derived from an EMBL/GenBank/DDBJ whole genome shotgun (WGS) entry which is preliminary data.</text>
</comment>
<organism evidence="1 2">
    <name type="scientific">Flavobacterium columnare</name>
    <dbReference type="NCBI Taxonomy" id="996"/>
    <lineage>
        <taxon>Bacteria</taxon>
        <taxon>Pseudomonadati</taxon>
        <taxon>Bacteroidota</taxon>
        <taxon>Flavobacteriia</taxon>
        <taxon>Flavobacteriales</taxon>
        <taxon>Flavobacteriaceae</taxon>
        <taxon>Flavobacterium</taxon>
    </lineage>
</organism>
<sequence length="308" mass="36868">MIDKINNILQSEINNPTISGKFNRQHIFFDLKNLIKINSTDEEIIDLYYCFSLYEKCLNLSRENSLKLAYYWIEKIEVIHKLISDDILPYLQILYKPTVAFYYFKRNEFEKTLNLLEEEIENVDIILSDQASLSIEFKMEQLVNKYRVLFAQKKFSDAFTHAKKIIRFVLMNENFNDIPNGSIHLIKDKTNKNYYNWVNFILNNLISKVINEPILSEKEKENALMYIFNDVNTIDNENINLNYSLLAIQHINDNKKFYEYSVKAFEQIYKLPIFVQYVLILKIMKENDAYDNLYENYIQNNLKLKILN</sequence>
<gene>
    <name evidence="1" type="ORF">BWK62_02130</name>
</gene>
<evidence type="ECO:0008006" key="3">
    <source>
        <dbReference type="Google" id="ProtNLM"/>
    </source>
</evidence>
<accession>A0A2D0AI74</accession>
<dbReference type="EMBL" id="MTCY01000003">
    <property type="protein sequence ID" value="OWP79512.1"/>
    <property type="molecule type" value="Genomic_DNA"/>
</dbReference>